<name>A0A9D7TAC6_9MICO</name>
<evidence type="ECO:0000313" key="4">
    <source>
        <dbReference type="Proteomes" id="UP000886632"/>
    </source>
</evidence>
<gene>
    <name evidence="3" type="ORF">IPP00_02010</name>
</gene>
<dbReference type="SUPFAM" id="SSF53067">
    <property type="entry name" value="Actin-like ATPase domain"/>
    <property type="match status" value="2"/>
</dbReference>
<dbReference type="GO" id="GO:0016787">
    <property type="term" value="F:hydrolase activity"/>
    <property type="evidence" value="ECO:0007669"/>
    <property type="project" value="InterPro"/>
</dbReference>
<feature type="domain" description="Hydantoinase A/oxoprolinase" evidence="1">
    <location>
        <begin position="190"/>
        <end position="357"/>
    </location>
</feature>
<dbReference type="PANTHER" id="PTHR11365">
    <property type="entry name" value="5-OXOPROLINASE RELATED"/>
    <property type="match status" value="1"/>
</dbReference>
<dbReference type="InterPro" id="IPR008040">
    <property type="entry name" value="Hydant_A_N"/>
</dbReference>
<dbReference type="InterPro" id="IPR002821">
    <property type="entry name" value="Hydantoinase_A"/>
</dbReference>
<proteinExistence type="predicted"/>
<dbReference type="Pfam" id="PF05378">
    <property type="entry name" value="Hydant_A_N"/>
    <property type="match status" value="1"/>
</dbReference>
<dbReference type="InterPro" id="IPR045079">
    <property type="entry name" value="Oxoprolinase-like"/>
</dbReference>
<dbReference type="Proteomes" id="UP000886632">
    <property type="component" value="Unassembled WGS sequence"/>
</dbReference>
<dbReference type="InterPro" id="IPR043129">
    <property type="entry name" value="ATPase_NBD"/>
</dbReference>
<organism evidence="3 4">
    <name type="scientific">Candidatus Phosphoribacter hodrii</name>
    <dbReference type="NCBI Taxonomy" id="2953743"/>
    <lineage>
        <taxon>Bacteria</taxon>
        <taxon>Bacillati</taxon>
        <taxon>Actinomycetota</taxon>
        <taxon>Actinomycetes</taxon>
        <taxon>Micrococcales</taxon>
        <taxon>Dermatophilaceae</taxon>
        <taxon>Candidatus Phosphoribacter</taxon>
    </lineage>
</organism>
<feature type="domain" description="Hydantoinase/oxoprolinase N-terminal" evidence="2">
    <location>
        <begin position="4"/>
        <end position="170"/>
    </location>
</feature>
<dbReference type="EMBL" id="JADKGK010000005">
    <property type="protein sequence ID" value="MBL0002813.1"/>
    <property type="molecule type" value="Genomic_DNA"/>
</dbReference>
<evidence type="ECO:0000259" key="1">
    <source>
        <dbReference type="Pfam" id="PF01968"/>
    </source>
</evidence>
<protein>
    <submittedName>
        <fullName evidence="3">Hydantoinase/oxoprolinase family protein</fullName>
    </submittedName>
</protein>
<evidence type="ECO:0000313" key="3">
    <source>
        <dbReference type="EMBL" id="MBL0002813.1"/>
    </source>
</evidence>
<dbReference type="Gene3D" id="3.30.420.40">
    <property type="match status" value="1"/>
</dbReference>
<comment type="caution">
    <text evidence="3">The sequence shown here is derived from an EMBL/GenBank/DDBJ whole genome shotgun (WGS) entry which is preliminary data.</text>
</comment>
<evidence type="ECO:0000259" key="2">
    <source>
        <dbReference type="Pfam" id="PF05378"/>
    </source>
</evidence>
<reference evidence="3" key="1">
    <citation type="submission" date="2020-10" db="EMBL/GenBank/DDBJ databases">
        <title>Connecting structure to function with the recovery of over 1000 high-quality activated sludge metagenome-assembled genomes encoding full-length rRNA genes using long-read sequencing.</title>
        <authorList>
            <person name="Singleton C.M."/>
            <person name="Petriglieri F."/>
            <person name="Kristensen J.M."/>
            <person name="Kirkegaard R.H."/>
            <person name="Michaelsen T.Y."/>
            <person name="Andersen M.H."/>
            <person name="Karst S.M."/>
            <person name="Dueholm M.S."/>
            <person name="Nielsen P.H."/>
            <person name="Albertsen M."/>
        </authorList>
    </citation>
    <scope>NUCLEOTIDE SEQUENCE</scope>
    <source>
        <strain evidence="3">Ribe_18-Q3-R11-54_MAXAC.001</strain>
    </source>
</reference>
<sequence length="525" mass="53896">MTLRIGIDVGGTNTDAVVLDGRRVVAATKSPTTEDVTIGILSALNQVLQGVDATEVSAVFIGTTHFINAIAQARGLEPVAVVRLATPPQSLLPMIDWPNHLQGIVGDNFYVCPGGSQFDGTPLNAVDEVALRDVAKKIAESGHRHIALSSIFSTVNPEPELLAERILLEELPGVTVTRSALVGRVGLLERENATILNASLLDLAGRVIDGLEHAVATAGIDAPILLSQNDGTVMTLDRARLFPIFTIASGPTNSMRGAALLTGIDDAVVVDVGGTTCDVGLLQRGFPRESTVAMSLAGVRSNFRIPDVLSFALGGGTIISDDGQTVGPESVGFRITEKALLFGGDTLTFSDIAVAAGATPMGDPARVADVSPETIKAVMAIVGARVVHAVEKAMLRADDTPVIVVGGGGPLLAVVPGLEDLVIPENAGVANAVGAAFAEAGGEVDRVFNLAGRSRVEVLDQAKAEAIAKAVEAGADPDTVRIVDAEDVPLTHLGGGSAVHVRVKAAGPFARSAAMTSAAMTSEGN</sequence>
<dbReference type="AlphaFoldDB" id="A0A9D7TAC6"/>
<accession>A0A9D7TAC6</accession>
<dbReference type="Pfam" id="PF01968">
    <property type="entry name" value="Hydantoinase_A"/>
    <property type="match status" value="1"/>
</dbReference>
<dbReference type="PANTHER" id="PTHR11365:SF10">
    <property type="entry name" value="HYDANTOINASE_OXOPROLINASE"/>
    <property type="match status" value="1"/>
</dbReference>